<feature type="compositionally biased region" description="Polar residues" evidence="1">
    <location>
        <begin position="184"/>
        <end position="205"/>
    </location>
</feature>
<feature type="compositionally biased region" description="Polar residues" evidence="1">
    <location>
        <begin position="59"/>
        <end position="68"/>
    </location>
</feature>
<feature type="compositionally biased region" description="Polar residues" evidence="1">
    <location>
        <begin position="91"/>
        <end position="101"/>
    </location>
</feature>
<feature type="compositionally biased region" description="Low complexity" evidence="1">
    <location>
        <begin position="72"/>
        <end position="83"/>
    </location>
</feature>
<accession>A0A6V7V0T6</accession>
<feature type="compositionally biased region" description="Basic and acidic residues" evidence="1">
    <location>
        <begin position="45"/>
        <end position="56"/>
    </location>
</feature>
<evidence type="ECO:0000256" key="1">
    <source>
        <dbReference type="SAM" id="MobiDB-lite"/>
    </source>
</evidence>
<evidence type="ECO:0000313" key="3">
    <source>
        <dbReference type="Proteomes" id="UP000580250"/>
    </source>
</evidence>
<comment type="caution">
    <text evidence="2">The sequence shown here is derived from an EMBL/GenBank/DDBJ whole genome shotgun (WGS) entry which is preliminary data.</text>
</comment>
<evidence type="ECO:0000313" key="2">
    <source>
        <dbReference type="EMBL" id="CAD2168416.1"/>
    </source>
</evidence>
<sequence>MYLEKIAKEVTGHDGKDQDSQQHDVQIVEDTNSNAETNKKNKRKMNSEVRKEDARYKKGQSSSDTPLNSKEGASSASQGQSSSDIPLNSKEGASSASQGLQTHPRIIGQHPQPAYQHQTLGPPAGFEAPQLALRPGINVQTRSQILEKMHDVQIIENTNSNVETNEKIKMNSGVKIKHARYRKGQSSSDTPLNSKEGSSSASQVVPPTATHPRIIGQYPQPAFQHQTLGPPPGAVIERPVTGHDGKDQDLQQHDNQIVEYTNSKVEKTGRKKRKRDAEKDALILQCFNDGLSSYQAEKEIIKTKDTNFTSLSTIKRRFKELEELILQCFNDGLTPNQAEKMIIETKGINIKLSAILRRFKELETLIFQCFKDGLTAIQAEKKINVTKSTECILLSTIIRHYDVLEKHFDKSKSPANLLNSEEKGTLSASQADKATTVLEGHNEAQDCSELRGLRINSEVKSN</sequence>
<dbReference type="EMBL" id="CAJEWN010000140">
    <property type="protein sequence ID" value="CAD2168416.1"/>
    <property type="molecule type" value="Genomic_DNA"/>
</dbReference>
<dbReference type="AlphaFoldDB" id="A0A6V7V0T6"/>
<feature type="compositionally biased region" description="Basic and acidic residues" evidence="1">
    <location>
        <begin position="1"/>
        <end position="22"/>
    </location>
</feature>
<feature type="region of interest" description="Disordered" evidence="1">
    <location>
        <begin position="1"/>
        <end position="106"/>
    </location>
</feature>
<protein>
    <submittedName>
        <fullName evidence="2">Uncharacterized protein</fullName>
    </submittedName>
</protein>
<feature type="compositionally biased region" description="Basic and acidic residues" evidence="1">
    <location>
        <begin position="240"/>
        <end position="252"/>
    </location>
</feature>
<name>A0A6V7V0T6_MELEN</name>
<organism evidence="2 3">
    <name type="scientific">Meloidogyne enterolobii</name>
    <name type="common">Root-knot nematode worm</name>
    <name type="synonym">Meloidogyne mayaguensis</name>
    <dbReference type="NCBI Taxonomy" id="390850"/>
    <lineage>
        <taxon>Eukaryota</taxon>
        <taxon>Metazoa</taxon>
        <taxon>Ecdysozoa</taxon>
        <taxon>Nematoda</taxon>
        <taxon>Chromadorea</taxon>
        <taxon>Rhabditida</taxon>
        <taxon>Tylenchina</taxon>
        <taxon>Tylenchomorpha</taxon>
        <taxon>Tylenchoidea</taxon>
        <taxon>Meloidogynidae</taxon>
        <taxon>Meloidogyninae</taxon>
        <taxon>Meloidogyne</taxon>
    </lineage>
</organism>
<gene>
    <name evidence="2" type="ORF">MENT_LOCUS19784</name>
</gene>
<feature type="region of interest" description="Disordered" evidence="1">
    <location>
        <begin position="166"/>
        <end position="255"/>
    </location>
</feature>
<reference evidence="2 3" key="1">
    <citation type="submission" date="2020-08" db="EMBL/GenBank/DDBJ databases">
        <authorList>
            <person name="Koutsovoulos G."/>
            <person name="Danchin GJ E."/>
        </authorList>
    </citation>
    <scope>NUCLEOTIDE SEQUENCE [LARGE SCALE GENOMIC DNA]</scope>
</reference>
<proteinExistence type="predicted"/>
<dbReference type="Proteomes" id="UP000580250">
    <property type="component" value="Unassembled WGS sequence"/>
</dbReference>